<dbReference type="EMBL" id="KQ965858">
    <property type="protein sequence ID" value="KXS09554.1"/>
    <property type="molecule type" value="Genomic_DNA"/>
</dbReference>
<name>A0A138ZYH8_GONPJ</name>
<dbReference type="Pfam" id="PF01926">
    <property type="entry name" value="MMR_HSR1"/>
    <property type="match status" value="1"/>
</dbReference>
<dbReference type="Proteomes" id="UP000070544">
    <property type="component" value="Unassembled WGS sequence"/>
</dbReference>
<dbReference type="OrthoDB" id="8954335at2759"/>
<sequence length="490" mass="54518">MMGSTVQDHALSQGQEALQNAILPSFVRFLHQHWYSRGDSQEARTAKVCADGFRDQSLVSTRLKTTNHILVHSKENLDTMESLLKKPFPTILVVGPTGSGKSALINCMFGKYVCKVNASSSQTHTGSVLHIRVPHEDGNQVGLDLVDTRGLLESVLSHADQVGDSRYSLSQLFQLATTRTLNTFEQRQFDAIIKIKTQMQTILDSPSISIETGNTTKDVVPIPVISSMFKKGDRRIIPSCLLVQGWAYPRQPDNASGGEEVDVESLPVDDKSGLVKSNPEGLFCEPIADFDKRYGLEDIRQVLLETVPIDRKLQMVWLDPDQGLKARLYLARRIFELLKPSSIIASGFGPLGIIIQFILDLMVINAMRIVANQGHLATVRTALEEAPRWWSIMYNVNHSRSSNLETWMNAVADVVRSFTNPTRMTAWDGFIQASQAIVHSLGVPITLHQNHFERIAEAANLKYLQKMSDEHAHSVLSARQIMPNTLNVAA</sequence>
<dbReference type="AlphaFoldDB" id="A0A138ZYH8"/>
<dbReference type="CDD" id="cd00882">
    <property type="entry name" value="Ras_like_GTPase"/>
    <property type="match status" value="1"/>
</dbReference>
<protein>
    <recommendedName>
        <fullName evidence="1">G domain-containing protein</fullName>
    </recommendedName>
</protein>
<accession>A0A138ZYH8</accession>
<organism evidence="2 3">
    <name type="scientific">Gonapodya prolifera (strain JEL478)</name>
    <name type="common">Monoblepharis prolifera</name>
    <dbReference type="NCBI Taxonomy" id="1344416"/>
    <lineage>
        <taxon>Eukaryota</taxon>
        <taxon>Fungi</taxon>
        <taxon>Fungi incertae sedis</taxon>
        <taxon>Chytridiomycota</taxon>
        <taxon>Chytridiomycota incertae sedis</taxon>
        <taxon>Monoblepharidomycetes</taxon>
        <taxon>Monoblepharidales</taxon>
        <taxon>Gonapodyaceae</taxon>
        <taxon>Gonapodya</taxon>
    </lineage>
</organism>
<reference evidence="2 3" key="1">
    <citation type="journal article" date="2015" name="Genome Biol. Evol.">
        <title>Phylogenomic analyses indicate that early fungi evolved digesting cell walls of algal ancestors of land plants.</title>
        <authorList>
            <person name="Chang Y."/>
            <person name="Wang S."/>
            <person name="Sekimoto S."/>
            <person name="Aerts A.L."/>
            <person name="Choi C."/>
            <person name="Clum A."/>
            <person name="LaButti K.M."/>
            <person name="Lindquist E.A."/>
            <person name="Yee Ngan C."/>
            <person name="Ohm R.A."/>
            <person name="Salamov A.A."/>
            <person name="Grigoriev I.V."/>
            <person name="Spatafora J.W."/>
            <person name="Berbee M.L."/>
        </authorList>
    </citation>
    <scope>NUCLEOTIDE SEQUENCE [LARGE SCALE GENOMIC DNA]</scope>
    <source>
        <strain evidence="2 3">JEL478</strain>
    </source>
</reference>
<dbReference type="InterPro" id="IPR027417">
    <property type="entry name" value="P-loop_NTPase"/>
</dbReference>
<dbReference type="GO" id="GO:0005525">
    <property type="term" value="F:GTP binding"/>
    <property type="evidence" value="ECO:0007669"/>
    <property type="project" value="InterPro"/>
</dbReference>
<dbReference type="Gene3D" id="3.40.50.300">
    <property type="entry name" value="P-loop containing nucleotide triphosphate hydrolases"/>
    <property type="match status" value="1"/>
</dbReference>
<gene>
    <name evidence="2" type="ORF">M427DRAFT_489925</name>
</gene>
<evidence type="ECO:0000259" key="1">
    <source>
        <dbReference type="Pfam" id="PF01926"/>
    </source>
</evidence>
<dbReference type="InterPro" id="IPR006073">
    <property type="entry name" value="GTP-bd"/>
</dbReference>
<proteinExistence type="predicted"/>
<feature type="domain" description="G" evidence="1">
    <location>
        <begin position="91"/>
        <end position="168"/>
    </location>
</feature>
<dbReference type="SUPFAM" id="SSF52540">
    <property type="entry name" value="P-loop containing nucleoside triphosphate hydrolases"/>
    <property type="match status" value="1"/>
</dbReference>
<keyword evidence="3" id="KW-1185">Reference proteome</keyword>
<evidence type="ECO:0000313" key="3">
    <source>
        <dbReference type="Proteomes" id="UP000070544"/>
    </source>
</evidence>
<evidence type="ECO:0000313" key="2">
    <source>
        <dbReference type="EMBL" id="KXS09554.1"/>
    </source>
</evidence>